<gene>
    <name evidence="2" type="ORF">CLV84_1570</name>
</gene>
<reference evidence="2 3" key="1">
    <citation type="submission" date="2018-02" db="EMBL/GenBank/DDBJ databases">
        <title>Genomic Encyclopedia of Archaeal and Bacterial Type Strains, Phase II (KMG-II): from individual species to whole genera.</title>
        <authorList>
            <person name="Goeker M."/>
        </authorList>
    </citation>
    <scope>NUCLEOTIDE SEQUENCE [LARGE SCALE GENOMIC DNA]</scope>
    <source>
        <strain evidence="2 3">DSM 29526</strain>
    </source>
</reference>
<protein>
    <recommendedName>
        <fullName evidence="4">Outer membrane beta-barrel porin/alpha-amylase</fullName>
    </recommendedName>
</protein>
<feature type="signal peptide" evidence="1">
    <location>
        <begin position="1"/>
        <end position="19"/>
    </location>
</feature>
<evidence type="ECO:0000313" key="3">
    <source>
        <dbReference type="Proteomes" id="UP000237662"/>
    </source>
</evidence>
<dbReference type="EMBL" id="PTJC01000005">
    <property type="protein sequence ID" value="PPK88601.1"/>
    <property type="molecule type" value="Genomic_DNA"/>
</dbReference>
<sequence>MKLLRLVLFTMLWTPTLTGQDAATDTVPFPMRHNGRSSGLQVSYGLNAYVPVFGGTTFGASLDLEGRFHRNFSFLATLGRQIETTTDVWGNMPLDTIGPPLPPAWPRERVGSDVGQHQRWTYLGGGVQTNLRIGAGDFCLGVLLTVGLDQLRQFIPYGSLVLPTVIDPPKPNTIGAPRGLSGVATVNYQPLIRLGGRLQLHYTRWFSRHLALRVGAAIDGRGTVISGTYNDRSPERSRYQVSEISYSELFRSGIENYGLPIPEFFQTSDPTSRRAAVLVNVGVIYKPSKNLPGE</sequence>
<dbReference type="Proteomes" id="UP000237662">
    <property type="component" value="Unassembled WGS sequence"/>
</dbReference>
<organism evidence="2 3">
    <name type="scientific">Neolewinella xylanilytica</name>
    <dbReference type="NCBI Taxonomy" id="1514080"/>
    <lineage>
        <taxon>Bacteria</taxon>
        <taxon>Pseudomonadati</taxon>
        <taxon>Bacteroidota</taxon>
        <taxon>Saprospiria</taxon>
        <taxon>Saprospirales</taxon>
        <taxon>Lewinellaceae</taxon>
        <taxon>Neolewinella</taxon>
    </lineage>
</organism>
<accession>A0A2S6IAR8</accession>
<comment type="caution">
    <text evidence="2">The sequence shown here is derived from an EMBL/GenBank/DDBJ whole genome shotgun (WGS) entry which is preliminary data.</text>
</comment>
<evidence type="ECO:0000256" key="1">
    <source>
        <dbReference type="SAM" id="SignalP"/>
    </source>
</evidence>
<proteinExistence type="predicted"/>
<dbReference type="OrthoDB" id="9851415at2"/>
<evidence type="ECO:0000313" key="2">
    <source>
        <dbReference type="EMBL" id="PPK88601.1"/>
    </source>
</evidence>
<dbReference type="RefSeq" id="WP_104419139.1">
    <property type="nucleotide sequence ID" value="NZ_PTJC01000005.1"/>
</dbReference>
<name>A0A2S6IAR8_9BACT</name>
<keyword evidence="1" id="KW-0732">Signal</keyword>
<dbReference type="AlphaFoldDB" id="A0A2S6IAR8"/>
<feature type="chain" id="PRO_5015591552" description="Outer membrane beta-barrel porin/alpha-amylase" evidence="1">
    <location>
        <begin position="20"/>
        <end position="294"/>
    </location>
</feature>
<evidence type="ECO:0008006" key="4">
    <source>
        <dbReference type="Google" id="ProtNLM"/>
    </source>
</evidence>
<keyword evidence="3" id="KW-1185">Reference proteome</keyword>